<dbReference type="GO" id="GO:0008686">
    <property type="term" value="F:3,4-dihydroxy-2-butanone-4-phosphate synthase activity"/>
    <property type="evidence" value="ECO:0007669"/>
    <property type="project" value="UniProtKB-EC"/>
</dbReference>
<dbReference type="Proteomes" id="UP000824469">
    <property type="component" value="Unassembled WGS sequence"/>
</dbReference>
<dbReference type="InterPro" id="IPR017945">
    <property type="entry name" value="DHBP_synth_RibB-like_a/b_dom"/>
</dbReference>
<evidence type="ECO:0000256" key="2">
    <source>
        <dbReference type="ARBA" id="ARBA00008976"/>
    </source>
</evidence>
<evidence type="ECO:0000256" key="4">
    <source>
        <dbReference type="ARBA" id="ARBA00022619"/>
    </source>
</evidence>
<comment type="pathway">
    <text evidence="1">Cofactor biosynthesis; riboflavin biosynthesis; 2-hydroxy-3-oxobutyl phosphate from D-ribulose 5-phosphate: step 1/1.</text>
</comment>
<comment type="similarity">
    <text evidence="2">In the C-terminal section; belongs to the GTP cyclohydrolase II family.</text>
</comment>
<dbReference type="GO" id="GO:0046872">
    <property type="term" value="F:metal ion binding"/>
    <property type="evidence" value="ECO:0007669"/>
    <property type="project" value="UniProtKB-KW"/>
</dbReference>
<keyword evidence="4" id="KW-0686">Riboflavin biosynthesis</keyword>
<evidence type="ECO:0000313" key="7">
    <source>
        <dbReference type="Proteomes" id="UP000824469"/>
    </source>
</evidence>
<evidence type="ECO:0000313" key="6">
    <source>
        <dbReference type="EMBL" id="KAH9319273.1"/>
    </source>
</evidence>
<gene>
    <name evidence="6" type="ORF">KI387_021042</name>
</gene>
<organism evidence="6 7">
    <name type="scientific">Taxus chinensis</name>
    <name type="common">Chinese yew</name>
    <name type="synonym">Taxus wallichiana var. chinensis</name>
    <dbReference type="NCBI Taxonomy" id="29808"/>
    <lineage>
        <taxon>Eukaryota</taxon>
        <taxon>Viridiplantae</taxon>
        <taxon>Streptophyta</taxon>
        <taxon>Embryophyta</taxon>
        <taxon>Tracheophyta</taxon>
        <taxon>Spermatophyta</taxon>
        <taxon>Pinopsida</taxon>
        <taxon>Pinidae</taxon>
        <taxon>Conifers II</taxon>
        <taxon>Cupressales</taxon>
        <taxon>Taxaceae</taxon>
        <taxon>Taxus</taxon>
    </lineage>
</organism>
<dbReference type="GO" id="GO:0009507">
    <property type="term" value="C:chloroplast"/>
    <property type="evidence" value="ECO:0007669"/>
    <property type="project" value="TreeGrafter"/>
</dbReference>
<evidence type="ECO:0000256" key="1">
    <source>
        <dbReference type="ARBA" id="ARBA00004904"/>
    </source>
</evidence>
<evidence type="ECO:0000256" key="5">
    <source>
        <dbReference type="ARBA" id="ARBA00022723"/>
    </source>
</evidence>
<proteinExistence type="inferred from homology"/>
<name>A0AA38GCB4_TAXCH</name>
<dbReference type="PANTHER" id="PTHR21327">
    <property type="entry name" value="GTP CYCLOHYDROLASE II-RELATED"/>
    <property type="match status" value="1"/>
</dbReference>
<sequence>LFIAVDDEDRQNERDLIMAASQVTPEVVAFIVKHGTEIVFVAMKEEDINRLELPLMVPEKENEEKILTAFTFNCDVSATDRANTILALATPGSKPGDFRRPGHIFPLKYRQGGSLKRVGHTEASVDLATLSGLTSAAALSEIVNDDSSMACLQILQELAKQHNLPLITIAAVVMY</sequence>
<dbReference type="PANTHER" id="PTHR21327:SF18">
    <property type="entry name" value="3,4-DIHYDROXY-2-BUTANONE 4-PHOSPHATE SYNTHASE"/>
    <property type="match status" value="1"/>
</dbReference>
<dbReference type="EMBL" id="JAHRHJ020000004">
    <property type="protein sequence ID" value="KAH9319273.1"/>
    <property type="molecule type" value="Genomic_DNA"/>
</dbReference>
<keyword evidence="5" id="KW-0479">Metal-binding</keyword>
<dbReference type="InterPro" id="IPR000422">
    <property type="entry name" value="DHBP_synthase_RibB"/>
</dbReference>
<dbReference type="OMA" id="DCFAFAN"/>
<dbReference type="Gene3D" id="3.90.870.10">
    <property type="entry name" value="DHBP synthase"/>
    <property type="match status" value="1"/>
</dbReference>
<dbReference type="AlphaFoldDB" id="A0AA38GCB4"/>
<accession>A0AA38GCB4</accession>
<dbReference type="EC" id="4.1.99.12" evidence="3"/>
<feature type="non-terminal residue" evidence="6">
    <location>
        <position position="175"/>
    </location>
</feature>
<protein>
    <recommendedName>
        <fullName evidence="3">3,4-dihydroxy-2-butanone-4-phosphate synthase</fullName>
        <ecNumber evidence="3">4.1.99.12</ecNumber>
    </recommendedName>
</protein>
<keyword evidence="7" id="KW-1185">Reference proteome</keyword>
<dbReference type="Pfam" id="PF00926">
    <property type="entry name" value="DHBP_synthase"/>
    <property type="match status" value="1"/>
</dbReference>
<dbReference type="SUPFAM" id="SSF55821">
    <property type="entry name" value="YrdC/RibB"/>
    <property type="match status" value="1"/>
</dbReference>
<dbReference type="GO" id="GO:0009231">
    <property type="term" value="P:riboflavin biosynthetic process"/>
    <property type="evidence" value="ECO:0007669"/>
    <property type="project" value="UniProtKB-KW"/>
</dbReference>
<reference evidence="6 7" key="1">
    <citation type="journal article" date="2021" name="Nat. Plants">
        <title>The Taxus genome provides insights into paclitaxel biosynthesis.</title>
        <authorList>
            <person name="Xiong X."/>
            <person name="Gou J."/>
            <person name="Liao Q."/>
            <person name="Li Y."/>
            <person name="Zhou Q."/>
            <person name="Bi G."/>
            <person name="Li C."/>
            <person name="Du R."/>
            <person name="Wang X."/>
            <person name="Sun T."/>
            <person name="Guo L."/>
            <person name="Liang H."/>
            <person name="Lu P."/>
            <person name="Wu Y."/>
            <person name="Zhang Z."/>
            <person name="Ro D.K."/>
            <person name="Shang Y."/>
            <person name="Huang S."/>
            <person name="Yan J."/>
        </authorList>
    </citation>
    <scope>NUCLEOTIDE SEQUENCE [LARGE SCALE GENOMIC DNA]</scope>
    <source>
        <strain evidence="6">Ta-2019</strain>
    </source>
</reference>
<evidence type="ECO:0000256" key="3">
    <source>
        <dbReference type="ARBA" id="ARBA00012153"/>
    </source>
</evidence>
<comment type="caution">
    <text evidence="6">The sequence shown here is derived from an EMBL/GenBank/DDBJ whole genome shotgun (WGS) entry which is preliminary data.</text>
</comment>